<dbReference type="PANTHER" id="PTHR47027:SF20">
    <property type="entry name" value="REVERSE TRANSCRIPTASE-LIKE PROTEIN WITH RNA-DIRECTED DNA POLYMERASE DOMAIN"/>
    <property type="match status" value="1"/>
</dbReference>
<accession>A0A8S4SA56</accession>
<evidence type="ECO:0000313" key="1">
    <source>
        <dbReference type="EMBL" id="CAH2254521.1"/>
    </source>
</evidence>
<gene>
    <name evidence="1" type="primary">jg25687</name>
    <name evidence="1" type="ORF">PAEG_LOCUS22672</name>
</gene>
<evidence type="ECO:0000313" key="2">
    <source>
        <dbReference type="Proteomes" id="UP000838756"/>
    </source>
</evidence>
<dbReference type="EMBL" id="CAKXAJ010026077">
    <property type="protein sequence ID" value="CAH2254521.1"/>
    <property type="molecule type" value="Genomic_DNA"/>
</dbReference>
<protein>
    <submittedName>
        <fullName evidence="1">Jg25687 protein</fullName>
    </submittedName>
</protein>
<dbReference type="AlphaFoldDB" id="A0A8S4SA56"/>
<proteinExistence type="predicted"/>
<organism evidence="1 2">
    <name type="scientific">Pararge aegeria aegeria</name>
    <dbReference type="NCBI Taxonomy" id="348720"/>
    <lineage>
        <taxon>Eukaryota</taxon>
        <taxon>Metazoa</taxon>
        <taxon>Ecdysozoa</taxon>
        <taxon>Arthropoda</taxon>
        <taxon>Hexapoda</taxon>
        <taxon>Insecta</taxon>
        <taxon>Pterygota</taxon>
        <taxon>Neoptera</taxon>
        <taxon>Endopterygota</taxon>
        <taxon>Lepidoptera</taxon>
        <taxon>Glossata</taxon>
        <taxon>Ditrysia</taxon>
        <taxon>Papilionoidea</taxon>
        <taxon>Nymphalidae</taxon>
        <taxon>Satyrinae</taxon>
        <taxon>Satyrini</taxon>
        <taxon>Parargina</taxon>
        <taxon>Pararge</taxon>
    </lineage>
</organism>
<keyword evidence="2" id="KW-1185">Reference proteome</keyword>
<dbReference type="PANTHER" id="PTHR47027">
    <property type="entry name" value="REVERSE TRANSCRIPTASE DOMAIN-CONTAINING PROTEIN"/>
    <property type="match status" value="1"/>
</dbReference>
<sequence length="210" mass="25179">MTNYIRSAIKIENDELEYVEQYNYLGKLIGFSRDRNDKEIARRIKNTWNKYWSCKEIFKSDIPIILKKKVMESCLIPCLTYACQTWKFTNKTKNNINTCQRGMERSMLNIKKLHKIRHTKIRSATKIIDALSYAKKLKWKWAGHVARLTDHRWTKTVTTWRGPPGKRYRGRPCTRWYDDIKKITGPQWIQIAQDRERWQVLEEAFTEEGS</sequence>
<comment type="caution">
    <text evidence="1">The sequence shown here is derived from an EMBL/GenBank/DDBJ whole genome shotgun (WGS) entry which is preliminary data.</text>
</comment>
<dbReference type="Proteomes" id="UP000838756">
    <property type="component" value="Unassembled WGS sequence"/>
</dbReference>
<reference evidence="1" key="1">
    <citation type="submission" date="2022-03" db="EMBL/GenBank/DDBJ databases">
        <authorList>
            <person name="Lindestad O."/>
        </authorList>
    </citation>
    <scope>NUCLEOTIDE SEQUENCE</scope>
</reference>
<name>A0A8S4SA56_9NEOP</name>
<dbReference type="OrthoDB" id="410104at2759"/>